<evidence type="ECO:0000256" key="4">
    <source>
        <dbReference type="ARBA" id="ARBA00015253"/>
    </source>
</evidence>
<gene>
    <name evidence="12" type="ORF">K470DRAFT_258324</name>
</gene>
<reference evidence="12" key="1">
    <citation type="journal article" date="2020" name="Stud. Mycol.">
        <title>101 Dothideomycetes genomes: a test case for predicting lifestyles and emergence of pathogens.</title>
        <authorList>
            <person name="Haridas S."/>
            <person name="Albert R."/>
            <person name="Binder M."/>
            <person name="Bloem J."/>
            <person name="Labutti K."/>
            <person name="Salamov A."/>
            <person name="Andreopoulos B."/>
            <person name="Baker S."/>
            <person name="Barry K."/>
            <person name="Bills G."/>
            <person name="Bluhm B."/>
            <person name="Cannon C."/>
            <person name="Castanera R."/>
            <person name="Culley D."/>
            <person name="Daum C."/>
            <person name="Ezra D."/>
            <person name="Gonzalez J."/>
            <person name="Henrissat B."/>
            <person name="Kuo A."/>
            <person name="Liang C."/>
            <person name="Lipzen A."/>
            <person name="Lutzoni F."/>
            <person name="Magnuson J."/>
            <person name="Mondo S."/>
            <person name="Nolan M."/>
            <person name="Ohm R."/>
            <person name="Pangilinan J."/>
            <person name="Park H.-J."/>
            <person name="Ramirez L."/>
            <person name="Alfaro M."/>
            <person name="Sun H."/>
            <person name="Tritt A."/>
            <person name="Yoshinaga Y."/>
            <person name="Zwiers L.-H."/>
            <person name="Turgeon B."/>
            <person name="Goodwin S."/>
            <person name="Spatafora J."/>
            <person name="Crous P."/>
            <person name="Grigoriev I."/>
        </authorList>
    </citation>
    <scope>NUCLEOTIDE SEQUENCE</scope>
    <source>
        <strain evidence="12">CBS 480.64</strain>
    </source>
</reference>
<dbReference type="Proteomes" id="UP000799421">
    <property type="component" value="Unassembled WGS sequence"/>
</dbReference>
<feature type="domain" description="Protection of telomeres protein 1 ssDNA-binding" evidence="11">
    <location>
        <begin position="192"/>
        <end position="332"/>
    </location>
</feature>
<keyword evidence="7" id="KW-0238">DNA-binding</keyword>
<keyword evidence="5" id="KW-0158">Chromosome</keyword>
<organism evidence="12 13">
    <name type="scientific">Piedraia hortae CBS 480.64</name>
    <dbReference type="NCBI Taxonomy" id="1314780"/>
    <lineage>
        <taxon>Eukaryota</taxon>
        <taxon>Fungi</taxon>
        <taxon>Dikarya</taxon>
        <taxon>Ascomycota</taxon>
        <taxon>Pezizomycotina</taxon>
        <taxon>Dothideomycetes</taxon>
        <taxon>Dothideomycetidae</taxon>
        <taxon>Capnodiales</taxon>
        <taxon>Piedraiaceae</taxon>
        <taxon>Piedraia</taxon>
    </lineage>
</organism>
<dbReference type="InterPro" id="IPR012340">
    <property type="entry name" value="NA-bd_OB-fold"/>
</dbReference>
<dbReference type="SUPFAM" id="SSF50249">
    <property type="entry name" value="Nucleic acid-binding proteins"/>
    <property type="match status" value="1"/>
</dbReference>
<dbReference type="PANTHER" id="PTHR14513">
    <property type="entry name" value="PROTECTION OF TELOMERES 1"/>
    <property type="match status" value="1"/>
</dbReference>
<evidence type="ECO:0000256" key="8">
    <source>
        <dbReference type="ARBA" id="ARBA00023242"/>
    </source>
</evidence>
<evidence type="ECO:0000256" key="3">
    <source>
        <dbReference type="ARBA" id="ARBA00008442"/>
    </source>
</evidence>
<evidence type="ECO:0000256" key="2">
    <source>
        <dbReference type="ARBA" id="ARBA00004574"/>
    </source>
</evidence>
<evidence type="ECO:0000256" key="7">
    <source>
        <dbReference type="ARBA" id="ARBA00023125"/>
    </source>
</evidence>
<evidence type="ECO:0000313" key="12">
    <source>
        <dbReference type="EMBL" id="KAF2859980.1"/>
    </source>
</evidence>
<dbReference type="GO" id="GO:0098505">
    <property type="term" value="F:G-rich strand telomeric DNA binding"/>
    <property type="evidence" value="ECO:0007669"/>
    <property type="project" value="TreeGrafter"/>
</dbReference>
<dbReference type="EMBL" id="MU005986">
    <property type="protein sequence ID" value="KAF2859980.1"/>
    <property type="molecule type" value="Genomic_DNA"/>
</dbReference>
<dbReference type="Pfam" id="PF16686">
    <property type="entry name" value="POT1PC"/>
    <property type="match status" value="1"/>
</dbReference>
<comment type="similarity">
    <text evidence="3">Belongs to the telombin family.</text>
</comment>
<evidence type="ECO:0000256" key="1">
    <source>
        <dbReference type="ARBA" id="ARBA00004123"/>
    </source>
</evidence>
<dbReference type="OrthoDB" id="2186770at2759"/>
<dbReference type="GO" id="GO:0000783">
    <property type="term" value="C:nuclear telomere cap complex"/>
    <property type="evidence" value="ECO:0007669"/>
    <property type="project" value="TreeGrafter"/>
</dbReference>
<dbReference type="Gene3D" id="2.40.50.140">
    <property type="entry name" value="Nucleic acid-binding proteins"/>
    <property type="match status" value="2"/>
</dbReference>
<evidence type="ECO:0000256" key="5">
    <source>
        <dbReference type="ARBA" id="ARBA00022454"/>
    </source>
</evidence>
<dbReference type="InterPro" id="IPR011564">
    <property type="entry name" value="Telomer_end-bd_POT1/Cdc13"/>
</dbReference>
<evidence type="ECO:0000259" key="10">
    <source>
        <dbReference type="Pfam" id="PF02765"/>
    </source>
</evidence>
<sequence length="565" mass="64576">MYVNIIGMVVDRLEPAKTASREWMMTVGLFDRPMEANEHYDNALKVRWFFENRDDIPDVDKNDVILLRNVRRWEHLGNPLMSSDKRRTATLVFKSSEMPYASGEEKKRGRPKLNPHRYGINDEEGPTLEEEAYVLRLNADINHLGEAPSYSSPVQPKETPRPTPKTTHSVDVLNSSGKLTTIEFVWPKARPNMCVDVVFKEIVSDQHCNLYVTDYTKNKQLRDYPGPNGESKDGREGDAFAYNTPKAPWSNGPYGQTVLKVEVKPPYAELVREGVEVGEIVMLKRVLMEVDKGILIGHIRGDDLGDDRISTVDLKNRNSDEYRNLIERRAEHRASLEPKLTKGQKKRLKAKRNNMAGVPAPENHVETTSYFNKRIKCDHQDTAVSSIKTIVDPNGKRHTTSDGMVVPFVNANFRAKVRVVDFWPPDLADFCKPAINDEYEHEWFFSLTLEDASGPRGRPITDTHNRMTVYVTGTEAQKLLGPEIWLCDLKKHPKALAQLRDKLNILWGNLEEAKMERNIDNAKNLAFECFLAEYGIPTDLDDPARNNSLGFRRLYQLHGTYIEQS</sequence>
<keyword evidence="8" id="KW-0539">Nucleus</keyword>
<dbReference type="GO" id="GO:0010521">
    <property type="term" value="F:telomerase inhibitor activity"/>
    <property type="evidence" value="ECO:0007669"/>
    <property type="project" value="TreeGrafter"/>
</dbReference>
<keyword evidence="13" id="KW-1185">Reference proteome</keyword>
<comment type="subcellular location">
    <subcellularLocation>
        <location evidence="2">Chromosome</location>
        <location evidence="2">Telomere</location>
    </subcellularLocation>
    <subcellularLocation>
        <location evidence="1">Nucleus</location>
    </subcellularLocation>
</comment>
<dbReference type="Pfam" id="PF02765">
    <property type="entry name" value="POT1"/>
    <property type="match status" value="1"/>
</dbReference>
<dbReference type="AlphaFoldDB" id="A0A6A7BXL7"/>
<dbReference type="PANTHER" id="PTHR14513:SF0">
    <property type="entry name" value="PROTECTION OF TELOMERES PROTEIN 1"/>
    <property type="match status" value="1"/>
</dbReference>
<keyword evidence="6" id="KW-0779">Telomere</keyword>
<proteinExistence type="inferred from homology"/>
<feature type="region of interest" description="Disordered" evidence="9">
    <location>
        <begin position="100"/>
        <end position="123"/>
    </location>
</feature>
<evidence type="ECO:0000256" key="9">
    <source>
        <dbReference type="SAM" id="MobiDB-lite"/>
    </source>
</evidence>
<feature type="region of interest" description="Disordered" evidence="9">
    <location>
        <begin position="145"/>
        <end position="171"/>
    </location>
</feature>
<dbReference type="GO" id="GO:0016233">
    <property type="term" value="P:telomere capping"/>
    <property type="evidence" value="ECO:0007669"/>
    <property type="project" value="TreeGrafter"/>
</dbReference>
<feature type="domain" description="Telomeric single stranded DNA binding POT1/Cdc13" evidence="10">
    <location>
        <begin position="2"/>
        <end position="95"/>
    </location>
</feature>
<accession>A0A6A7BXL7</accession>
<evidence type="ECO:0000259" key="11">
    <source>
        <dbReference type="Pfam" id="PF16686"/>
    </source>
</evidence>
<dbReference type="GO" id="GO:0032210">
    <property type="term" value="P:regulation of telomere maintenance via telomerase"/>
    <property type="evidence" value="ECO:0007669"/>
    <property type="project" value="TreeGrafter"/>
</dbReference>
<dbReference type="InterPro" id="IPR032042">
    <property type="entry name" value="POT1PC"/>
</dbReference>
<dbReference type="InterPro" id="IPR028389">
    <property type="entry name" value="POT1"/>
</dbReference>
<evidence type="ECO:0000313" key="13">
    <source>
        <dbReference type="Proteomes" id="UP000799421"/>
    </source>
</evidence>
<evidence type="ECO:0000256" key="6">
    <source>
        <dbReference type="ARBA" id="ARBA00022895"/>
    </source>
</evidence>
<protein>
    <recommendedName>
        <fullName evidence="4">Protection of telomeres protein 1</fullName>
    </recommendedName>
</protein>
<name>A0A6A7BXL7_9PEZI</name>